<evidence type="ECO:0000256" key="5">
    <source>
        <dbReference type="SAM" id="MobiDB-lite"/>
    </source>
</evidence>
<evidence type="ECO:0000256" key="6">
    <source>
        <dbReference type="SAM" id="Phobius"/>
    </source>
</evidence>
<reference evidence="8" key="1">
    <citation type="submission" date="2025-08" db="UniProtKB">
        <authorList>
            <consortium name="RefSeq"/>
        </authorList>
    </citation>
    <scope>IDENTIFICATION</scope>
    <source>
        <tissue evidence="8">Muscle</tissue>
    </source>
</reference>
<dbReference type="KEGG" id="ccar:109053378"/>
<keyword evidence="3" id="KW-0342">GTP-binding</keyword>
<dbReference type="GO" id="GO:0005525">
    <property type="term" value="F:GTP binding"/>
    <property type="evidence" value="ECO:0007669"/>
    <property type="project" value="UniProtKB-KW"/>
</dbReference>
<dbReference type="InterPro" id="IPR045058">
    <property type="entry name" value="GIMA/IAN/Toc"/>
</dbReference>
<sequence>MAQSTVSKTPLQGIPAVNLSPIRIVLLGETGVGKSATGNTVLGQKVFRSELRMRSITSECSVAQATVSGRSFYVVDTPGFTYLNTEEPMTELGRSVYLSSPGPHAFLIVFALNMRCTEMGQLIPYDIKKLFGEEVFKYSIILFTHGDLLEEDPIEELIEENCVVRRVVDQCGGRYHVFNNRDLNNREQVNDLLQKIDTMIEQNGGGYYSNQMFEDAQRKQQEKARSSPDLTRPDMAISPDVVHPKSYGVKMEGTHLMPKVCLNMVLLGRTGAGKSSTGNTILGREAFSIMKSYKSDTQDVATEVGDVCGLLIIVYDTPGFSGAESEEELWKYQEVFQKCESGLCAFLLVLPSDRSTQEDQEIVKKIEELLGEQRLNKIWILFTRGDELENENKKINEVINETEFLKELTQKYEGRFHVFNNKKRGASDQVKSLITKIFQNNLKNLSQNPWQSIAISVQDTSDDSVSCRRIVLLGKRGSGKSSAGNTILGQEVFKSTPDTNSETSEKKHITVSGRKTSVVDTPGFFDTEMSPEELMKEIMKSVYLSSPGPHAVLIVFNVTMRITEQEEKIPQMIEMMFGEEVLKHSIILFTHGDLLEGKSMEQAIRENSRLKGLVDQCGGRFHVFNNKDQKNRKQVTDLEQKSNTLIEQNGGGHYSNQMYEDAHRFRQEERKIRLMEDERKQREEERTRIEEERRREEETRRIEEERWREEERRWIEEGRKREEERRRIEEERWREEERRRIEEERRREEEKRKAQGIIRNILIFGAACAGAVVAAPVAAVVAGGAGVAAVAGAAAGAVVGGRAAAAAGGTFNGAAARAQRRQREEEERRQQEENEEDQHLRE</sequence>
<feature type="compositionally biased region" description="Basic and acidic residues" evidence="5">
    <location>
        <begin position="215"/>
        <end position="226"/>
    </location>
</feature>
<name>A0A9Q9W568_CYPCA</name>
<dbReference type="Pfam" id="PF04548">
    <property type="entry name" value="AIG1"/>
    <property type="match status" value="3"/>
</dbReference>
<dbReference type="OrthoDB" id="8954335at2759"/>
<dbReference type="FunFam" id="3.40.50.300:FF:000366">
    <property type="entry name" value="GTPase, IMAP family member 2"/>
    <property type="match status" value="2"/>
</dbReference>
<keyword evidence="6" id="KW-1133">Transmembrane helix</keyword>
<accession>A0A9Q9W568</accession>
<dbReference type="PANTHER" id="PTHR10903:SF186">
    <property type="entry name" value="GTPASE IMAP FAMILY MEMBER 4-LIKE-RELATED"/>
    <property type="match status" value="1"/>
</dbReference>
<comment type="similarity">
    <text evidence="1">Belongs to the TRAFAC class TrmE-Era-EngA-EngB-Septin-like GTPase superfamily. AIG1/Toc34/Toc159-like paraseptin GTPase family. IAN subfamily.</text>
</comment>
<organism evidence="8">
    <name type="scientific">Cyprinus carpio</name>
    <name type="common">Common carp</name>
    <dbReference type="NCBI Taxonomy" id="7962"/>
    <lineage>
        <taxon>Eukaryota</taxon>
        <taxon>Metazoa</taxon>
        <taxon>Chordata</taxon>
        <taxon>Craniata</taxon>
        <taxon>Vertebrata</taxon>
        <taxon>Euteleostomi</taxon>
        <taxon>Actinopterygii</taxon>
        <taxon>Neopterygii</taxon>
        <taxon>Teleostei</taxon>
        <taxon>Ostariophysi</taxon>
        <taxon>Cypriniformes</taxon>
        <taxon>Cyprinidae</taxon>
        <taxon>Cyprininae</taxon>
        <taxon>Cyprinus</taxon>
    </lineage>
</organism>
<dbReference type="RefSeq" id="XP_042577039.1">
    <property type="nucleotide sequence ID" value="XM_042721105.1"/>
</dbReference>
<feature type="coiled-coil region" evidence="4">
    <location>
        <begin position="665"/>
        <end position="754"/>
    </location>
</feature>
<dbReference type="PANTHER" id="PTHR10903">
    <property type="entry name" value="GTPASE, IMAP FAMILY MEMBER-RELATED"/>
    <property type="match status" value="1"/>
</dbReference>
<protein>
    <submittedName>
        <fullName evidence="8">GTPase IMAP family member 8-like</fullName>
    </submittedName>
</protein>
<dbReference type="InterPro" id="IPR006703">
    <property type="entry name" value="G_AIG1"/>
</dbReference>
<dbReference type="CDD" id="cd01852">
    <property type="entry name" value="AIG1"/>
    <property type="match status" value="2"/>
</dbReference>
<feature type="region of interest" description="Disordered" evidence="5">
    <location>
        <begin position="806"/>
        <end position="842"/>
    </location>
</feature>
<gene>
    <name evidence="8" type="primary">LOC109053378</name>
</gene>
<dbReference type="PROSITE" id="PS51720">
    <property type="entry name" value="G_AIG1"/>
    <property type="match status" value="3"/>
</dbReference>
<dbReference type="AlphaFoldDB" id="A0A9Q9W568"/>
<feature type="compositionally biased region" description="Low complexity" evidence="5">
    <location>
        <begin position="806"/>
        <end position="817"/>
    </location>
</feature>
<evidence type="ECO:0000256" key="2">
    <source>
        <dbReference type="ARBA" id="ARBA00022741"/>
    </source>
</evidence>
<evidence type="ECO:0000256" key="3">
    <source>
        <dbReference type="ARBA" id="ARBA00023134"/>
    </source>
</evidence>
<feature type="domain" description="AIG1-type G" evidence="7">
    <location>
        <begin position="19"/>
        <end position="217"/>
    </location>
</feature>
<feature type="domain" description="AIG1-type G" evidence="7">
    <location>
        <begin position="465"/>
        <end position="663"/>
    </location>
</feature>
<keyword evidence="6" id="KW-0472">Membrane</keyword>
<feature type="region of interest" description="Disordered" evidence="5">
    <location>
        <begin position="215"/>
        <end position="238"/>
    </location>
</feature>
<dbReference type="SMR" id="A0A9Q9W568"/>
<keyword evidence="6" id="KW-0812">Transmembrane</keyword>
<evidence type="ECO:0000313" key="8">
    <source>
        <dbReference type="RefSeq" id="XP_042577039.1"/>
    </source>
</evidence>
<feature type="transmembrane region" description="Helical" evidence="6">
    <location>
        <begin position="761"/>
        <end position="782"/>
    </location>
</feature>
<keyword evidence="2" id="KW-0547">Nucleotide-binding</keyword>
<evidence type="ECO:0000256" key="4">
    <source>
        <dbReference type="SAM" id="Coils"/>
    </source>
</evidence>
<dbReference type="GeneID" id="109053378"/>
<keyword evidence="4" id="KW-0175">Coiled coil</keyword>
<proteinExistence type="inferred from homology"/>
<evidence type="ECO:0000259" key="7">
    <source>
        <dbReference type="PROSITE" id="PS51720"/>
    </source>
</evidence>
<feature type="compositionally biased region" description="Basic and acidic residues" evidence="5">
    <location>
        <begin position="821"/>
        <end position="842"/>
    </location>
</feature>
<evidence type="ECO:0000256" key="1">
    <source>
        <dbReference type="ARBA" id="ARBA00008535"/>
    </source>
</evidence>
<feature type="domain" description="AIG1-type G" evidence="7">
    <location>
        <begin position="259"/>
        <end position="459"/>
    </location>
</feature>
<dbReference type="Proteomes" id="UP001155660">
    <property type="component" value="Chromosome B3"/>
</dbReference>